<proteinExistence type="predicted"/>
<keyword evidence="5" id="KW-0547">Nucleotide-binding</keyword>
<evidence type="ECO:0000256" key="7">
    <source>
        <dbReference type="ARBA" id="ARBA00022840"/>
    </source>
</evidence>
<keyword evidence="6" id="KW-0418">Kinase</keyword>
<evidence type="ECO:0000256" key="6">
    <source>
        <dbReference type="ARBA" id="ARBA00022777"/>
    </source>
</evidence>
<evidence type="ECO:0000256" key="2">
    <source>
        <dbReference type="ARBA" id="ARBA00012438"/>
    </source>
</evidence>
<keyword evidence="7" id="KW-0067">ATP-binding</keyword>
<dbReference type="PANTHER" id="PTHR41523:SF7">
    <property type="entry name" value="HISTIDINE KINASE"/>
    <property type="match status" value="1"/>
</dbReference>
<keyword evidence="4" id="KW-0808">Transferase</keyword>
<accession>A0ABW2BMA3</accession>
<comment type="catalytic activity">
    <reaction evidence="1">
        <text>ATP + protein L-histidine = ADP + protein N-phospho-L-histidine.</text>
        <dbReference type="EC" id="2.7.13.3"/>
    </reaction>
</comment>
<evidence type="ECO:0000313" key="8">
    <source>
        <dbReference type="EMBL" id="MFC6790725.1"/>
    </source>
</evidence>
<gene>
    <name evidence="8" type="ORF">ACFQE0_14565</name>
</gene>
<name>A0ABW2BMA3_9HYPH</name>
<evidence type="ECO:0000256" key="1">
    <source>
        <dbReference type="ARBA" id="ARBA00000085"/>
    </source>
</evidence>
<evidence type="ECO:0000256" key="5">
    <source>
        <dbReference type="ARBA" id="ARBA00022741"/>
    </source>
</evidence>
<dbReference type="PANTHER" id="PTHR41523">
    <property type="entry name" value="TWO-COMPONENT SYSTEM SENSOR PROTEIN"/>
    <property type="match status" value="1"/>
</dbReference>
<keyword evidence="9" id="KW-1185">Reference proteome</keyword>
<keyword evidence="3" id="KW-0597">Phosphoprotein</keyword>
<dbReference type="EMBL" id="JBHSWN010000001">
    <property type="protein sequence ID" value="MFC6790725.1"/>
    <property type="molecule type" value="Genomic_DNA"/>
</dbReference>
<dbReference type="EC" id="2.7.13.3" evidence="2"/>
<evidence type="ECO:0000256" key="4">
    <source>
        <dbReference type="ARBA" id="ARBA00022679"/>
    </source>
</evidence>
<reference evidence="9" key="1">
    <citation type="journal article" date="2019" name="Int. J. Syst. Evol. Microbiol.">
        <title>The Global Catalogue of Microorganisms (GCM) 10K type strain sequencing project: providing services to taxonomists for standard genome sequencing and annotation.</title>
        <authorList>
            <consortium name="The Broad Institute Genomics Platform"/>
            <consortium name="The Broad Institute Genome Sequencing Center for Infectious Disease"/>
            <person name="Wu L."/>
            <person name="Ma J."/>
        </authorList>
    </citation>
    <scope>NUCLEOTIDE SEQUENCE [LARGE SCALE GENOMIC DNA]</scope>
    <source>
        <strain evidence="9">CCUG 48316</strain>
    </source>
</reference>
<protein>
    <recommendedName>
        <fullName evidence="2">histidine kinase</fullName>
        <ecNumber evidence="2">2.7.13.3</ecNumber>
    </recommendedName>
</protein>
<dbReference type="Proteomes" id="UP001596292">
    <property type="component" value="Unassembled WGS sequence"/>
</dbReference>
<evidence type="ECO:0000256" key="3">
    <source>
        <dbReference type="ARBA" id="ARBA00022553"/>
    </source>
</evidence>
<organism evidence="8 9">
    <name type="scientific">Methylobacterium komagatae</name>
    <dbReference type="NCBI Taxonomy" id="374425"/>
    <lineage>
        <taxon>Bacteria</taxon>
        <taxon>Pseudomonadati</taxon>
        <taxon>Pseudomonadota</taxon>
        <taxon>Alphaproteobacteria</taxon>
        <taxon>Hyphomicrobiales</taxon>
        <taxon>Methylobacteriaceae</taxon>
        <taxon>Methylobacterium</taxon>
    </lineage>
</organism>
<evidence type="ECO:0000313" key="9">
    <source>
        <dbReference type="Proteomes" id="UP001596292"/>
    </source>
</evidence>
<comment type="caution">
    <text evidence="8">The sequence shown here is derived from an EMBL/GenBank/DDBJ whole genome shotgun (WGS) entry which is preliminary data.</text>
</comment>
<dbReference type="RefSeq" id="WP_378970845.1">
    <property type="nucleotide sequence ID" value="NZ_JBHSWN010000001.1"/>
</dbReference>
<sequence>MTNAAKYGALSVPEGQVAVTWSLHEGEEGHQRLDLSWVERGGPPVAPPTRKGFGSRLIERQLPMEFDGSAVIAYAPTGVTCRLEIPLTTLGWVGQEAVEGGARHDVASRTPRAAG</sequence>